<organism evidence="1 2">
    <name type="scientific">Photorhabdus tasmaniensis</name>
    <dbReference type="NCBI Taxonomy" id="1004159"/>
    <lineage>
        <taxon>Bacteria</taxon>
        <taxon>Pseudomonadati</taxon>
        <taxon>Pseudomonadota</taxon>
        <taxon>Gammaproteobacteria</taxon>
        <taxon>Enterobacterales</taxon>
        <taxon>Morganellaceae</taxon>
        <taxon>Photorhabdus</taxon>
    </lineage>
</organism>
<protein>
    <submittedName>
        <fullName evidence="1">Recombinase</fullName>
    </submittedName>
</protein>
<evidence type="ECO:0000313" key="1">
    <source>
        <dbReference type="EMBL" id="NHB89714.1"/>
    </source>
</evidence>
<accession>A0ABX0GLI7</accession>
<sequence length="121" mass="14352">MRNKYSELSDFEINKLVLIQQYKESFAEIINIRQRNHVFRVFHRQVMADIKFQDESDFSEIGPFDYCNDCADAMPIAIKNKISLVYVNDFWSARQYHNACIEVNDKNPLRAAMIVFLMMCE</sequence>
<dbReference type="InterPro" id="IPR019701">
    <property type="entry name" value="Phage_P22_NinX"/>
</dbReference>
<dbReference type="Pfam" id="PF10765">
    <property type="entry name" value="Phage_P22_NinX"/>
    <property type="match status" value="1"/>
</dbReference>
<evidence type="ECO:0000313" key="2">
    <source>
        <dbReference type="Proteomes" id="UP000697802"/>
    </source>
</evidence>
<reference evidence="1 2" key="1">
    <citation type="submission" date="2018-02" db="EMBL/GenBank/DDBJ databases">
        <authorList>
            <person name="Machado R.A."/>
        </authorList>
    </citation>
    <scope>NUCLEOTIDE SEQUENCE [LARGE SCALE GENOMIC DNA]</scope>
    <source>
        <strain evidence="1 2">T327</strain>
    </source>
</reference>
<keyword evidence="2" id="KW-1185">Reference proteome</keyword>
<dbReference type="Proteomes" id="UP000697802">
    <property type="component" value="Unassembled WGS sequence"/>
</dbReference>
<comment type="caution">
    <text evidence="1">The sequence shown here is derived from an EMBL/GenBank/DDBJ whole genome shotgun (WGS) entry which is preliminary data.</text>
</comment>
<dbReference type="RefSeq" id="WP_133815836.1">
    <property type="nucleotide sequence ID" value="NZ_CAWPIF010000053.1"/>
</dbReference>
<dbReference type="EMBL" id="PUJU01000053">
    <property type="protein sequence ID" value="NHB89714.1"/>
    <property type="molecule type" value="Genomic_DNA"/>
</dbReference>
<gene>
    <name evidence="1" type="ORF">C5471_19225</name>
</gene>
<name>A0ABX0GLI7_9GAMM</name>
<proteinExistence type="predicted"/>